<dbReference type="InParanoid" id="Q23MB2"/>
<dbReference type="SMART" id="SM00128">
    <property type="entry name" value="IPPc"/>
    <property type="match status" value="1"/>
</dbReference>
<dbReference type="STRING" id="312017.Q23MB2"/>
<accession>Q23MB2</accession>
<keyword evidence="7" id="KW-0540">Nuclease</keyword>
<evidence type="ECO:0000256" key="5">
    <source>
        <dbReference type="SAM" id="MobiDB-lite"/>
    </source>
</evidence>
<feature type="coiled-coil region" evidence="4">
    <location>
        <begin position="751"/>
        <end position="782"/>
    </location>
</feature>
<comment type="similarity">
    <text evidence="1">Belongs to the synaptojanin family.</text>
</comment>
<dbReference type="Pfam" id="PF02383">
    <property type="entry name" value="Syja_N"/>
    <property type="match status" value="1"/>
</dbReference>
<dbReference type="GO" id="GO:0043812">
    <property type="term" value="F:phosphatidylinositol-4-phosphate phosphatase activity"/>
    <property type="evidence" value="ECO:0007669"/>
    <property type="project" value="TreeGrafter"/>
</dbReference>
<dbReference type="GO" id="GO:0004519">
    <property type="term" value="F:endonuclease activity"/>
    <property type="evidence" value="ECO:0007669"/>
    <property type="project" value="UniProtKB-KW"/>
</dbReference>
<dbReference type="KEGG" id="tet:TTHERM_00621470"/>
<evidence type="ECO:0000259" key="6">
    <source>
        <dbReference type="PROSITE" id="PS50275"/>
    </source>
</evidence>
<dbReference type="Pfam" id="PF22669">
    <property type="entry name" value="Exo_endo_phos2"/>
    <property type="match status" value="1"/>
</dbReference>
<gene>
    <name evidence="7" type="ORF">TTHERM_00621470</name>
</gene>
<dbReference type="GeneID" id="7826261"/>
<feature type="compositionally biased region" description="Acidic residues" evidence="5">
    <location>
        <begin position="886"/>
        <end position="897"/>
    </location>
</feature>
<dbReference type="OrthoDB" id="405996at2759"/>
<keyword evidence="7" id="KW-0255">Endonuclease</keyword>
<dbReference type="GO" id="GO:0046856">
    <property type="term" value="P:phosphatidylinositol dephosphorylation"/>
    <property type="evidence" value="ECO:0007669"/>
    <property type="project" value="InterPro"/>
</dbReference>
<dbReference type="GO" id="GO:0004439">
    <property type="term" value="F:phosphatidylinositol-4,5-bisphosphate 5-phosphatase activity"/>
    <property type="evidence" value="ECO:0007669"/>
    <property type="project" value="UniProtKB-EC"/>
</dbReference>
<evidence type="ECO:0000256" key="4">
    <source>
        <dbReference type="SAM" id="Coils"/>
    </source>
</evidence>
<keyword evidence="8" id="KW-1185">Reference proteome</keyword>
<reference evidence="8" key="1">
    <citation type="journal article" date="2006" name="PLoS Biol.">
        <title>Macronuclear genome sequence of the ciliate Tetrahymena thermophila, a model eukaryote.</title>
        <authorList>
            <person name="Eisen J.A."/>
            <person name="Coyne R.S."/>
            <person name="Wu M."/>
            <person name="Wu D."/>
            <person name="Thiagarajan M."/>
            <person name="Wortman J.R."/>
            <person name="Badger J.H."/>
            <person name="Ren Q."/>
            <person name="Amedeo P."/>
            <person name="Jones K.M."/>
            <person name="Tallon L.J."/>
            <person name="Delcher A.L."/>
            <person name="Salzberg S.L."/>
            <person name="Silva J.C."/>
            <person name="Haas B.J."/>
            <person name="Majoros W.H."/>
            <person name="Farzad M."/>
            <person name="Carlton J.M."/>
            <person name="Smith R.K. Jr."/>
            <person name="Garg J."/>
            <person name="Pearlman R.E."/>
            <person name="Karrer K.M."/>
            <person name="Sun L."/>
            <person name="Manning G."/>
            <person name="Elde N.C."/>
            <person name="Turkewitz A.P."/>
            <person name="Asai D.J."/>
            <person name="Wilkes D.E."/>
            <person name="Wang Y."/>
            <person name="Cai H."/>
            <person name="Collins K."/>
            <person name="Stewart B.A."/>
            <person name="Lee S.R."/>
            <person name="Wilamowska K."/>
            <person name="Weinberg Z."/>
            <person name="Ruzzo W.L."/>
            <person name="Wloga D."/>
            <person name="Gaertig J."/>
            <person name="Frankel J."/>
            <person name="Tsao C.-C."/>
            <person name="Gorovsky M.A."/>
            <person name="Keeling P.J."/>
            <person name="Waller R.F."/>
            <person name="Patron N.J."/>
            <person name="Cherry J.M."/>
            <person name="Stover N.A."/>
            <person name="Krieger C.J."/>
            <person name="del Toro C."/>
            <person name="Ryder H.F."/>
            <person name="Williamson S.C."/>
            <person name="Barbeau R.A."/>
            <person name="Hamilton E.P."/>
            <person name="Orias E."/>
        </authorList>
    </citation>
    <scope>NUCLEOTIDE SEQUENCE [LARGE SCALE GENOMIC DNA]</scope>
    <source>
        <strain evidence="8">SB210</strain>
    </source>
</reference>
<dbReference type="Proteomes" id="UP000009168">
    <property type="component" value="Unassembled WGS sequence"/>
</dbReference>
<keyword evidence="7" id="KW-0378">Hydrolase</keyword>
<dbReference type="PANTHER" id="PTHR45662:SF2">
    <property type="entry name" value="PHOSPHATIDYLINOSITOL-3-PHOSPHATASE SAC1"/>
    <property type="match status" value="1"/>
</dbReference>
<dbReference type="EC" id="3.1.3.36" evidence="3"/>
<dbReference type="PROSITE" id="PS50275">
    <property type="entry name" value="SAC"/>
    <property type="match status" value="1"/>
</dbReference>
<dbReference type="GO" id="GO:0005783">
    <property type="term" value="C:endoplasmic reticulum"/>
    <property type="evidence" value="ECO:0007669"/>
    <property type="project" value="TreeGrafter"/>
</dbReference>
<dbReference type="AlphaFoldDB" id="Q23MB2"/>
<sequence length="904" mass="105292">MVDEITDAIIINGDGTQNKLFQNIQVVWLTRYNSCFELQLKSKNPKVDKKLIIEKTGRIYEIGLEDTIEGEKAIEFKKFSAFLGIQYLMDQAFLVFAEDAAFTCSFLNHDIFEIGSLGFVPFERNKAILEGEKGKKLKGYIKNIRKLFSEGYYFCYTYDLSLSRQKQAYSSERDWRFCWNSYLCKDLIASKIPSVWTIAIIQGYCSTFSVYIQGKKLDFYLFARRSCKKAGTRYNARGINDDGDVANYCELEQIILFNQFCCSQLQIRGSVPIFWRQRGITAQTKITRSFEFTNPAFLKHFEDIKKNYNYVLCVNLMKKSKEQEQMITEGFETHLKHNNLDFVRYKFFDFHTVCKDQKYEKVNPIIRELSQMNNNFHFYAEDLSNKTCIVTQKGIVRTNCLDCLDRTNVFQSKIALDSLVQQLDQLGVSLADQFGEDPLDHVDNNNLKQNHPFISKFKCIWADCGDAISKHYTGTGSTHTDVTKKGQRDIMGLLLHGYKSISRFYLQNFEDNVKQEAIDLVVGQHTESINIFNESVEKALIAKQDEYCNFSKIKVFVITWNVNGLEAPSQIDQNGSFFAFDPKDTPDVVCVGLQEIIEFNAKNFVSANNESEIKKWNQLILKSLQNYDQYSLTKHKDLYGILTLVYTKQSIQHRISKMNEDTVKLGYTSYMGAVCVKLYIDDASINFLNVNLDYNSKSKMYSLNDIHQRSYQQEGPGKTKDEKLESLDYNILFGDLGFSSVMQGVEVRQNIDTYERNKKTDKDKAQKALQNLLKNEEFAIQKQNSEYMIRYQEEKINFMPTFKYELYSSNYTQVTVPGWPDRIMIWCKEGDQHEQLNYNRRDLNYTNHRPVYANYILNIKKVNQEKKEQVLQTVYSELNQTAQKIEEEDIGDDDDQEDKLIQKN</sequence>
<evidence type="ECO:0000256" key="2">
    <source>
        <dbReference type="ARBA" id="ARBA00009678"/>
    </source>
</evidence>
<dbReference type="InterPro" id="IPR002013">
    <property type="entry name" value="SAC_dom"/>
</dbReference>
<proteinExistence type="inferred from homology"/>
<dbReference type="SUPFAM" id="SSF56219">
    <property type="entry name" value="DNase I-like"/>
    <property type="match status" value="1"/>
</dbReference>
<protein>
    <recommendedName>
        <fullName evidence="3">phosphoinositide 5-phosphatase</fullName>
        <ecNumber evidence="3">3.1.3.36</ecNumber>
    </recommendedName>
</protein>
<evidence type="ECO:0000256" key="3">
    <source>
        <dbReference type="ARBA" id="ARBA00013044"/>
    </source>
</evidence>
<evidence type="ECO:0000256" key="1">
    <source>
        <dbReference type="ARBA" id="ARBA00008943"/>
    </source>
</evidence>
<dbReference type="InterPro" id="IPR036691">
    <property type="entry name" value="Endo/exonu/phosph_ase_sf"/>
</dbReference>
<dbReference type="HOGENOM" id="CLU_003016_3_0_1"/>
<organism evidence="7 8">
    <name type="scientific">Tetrahymena thermophila (strain SB210)</name>
    <dbReference type="NCBI Taxonomy" id="312017"/>
    <lineage>
        <taxon>Eukaryota</taxon>
        <taxon>Sar</taxon>
        <taxon>Alveolata</taxon>
        <taxon>Ciliophora</taxon>
        <taxon>Intramacronucleata</taxon>
        <taxon>Oligohymenophorea</taxon>
        <taxon>Hymenostomatida</taxon>
        <taxon>Tetrahymenina</taxon>
        <taxon>Tetrahymenidae</taxon>
        <taxon>Tetrahymena</taxon>
    </lineage>
</organism>
<evidence type="ECO:0000313" key="8">
    <source>
        <dbReference type="Proteomes" id="UP000009168"/>
    </source>
</evidence>
<dbReference type="PANTHER" id="PTHR45662">
    <property type="entry name" value="PHOSPHATIDYLINOSITIDE PHOSPHATASE SAC1"/>
    <property type="match status" value="1"/>
</dbReference>
<dbReference type="eggNOG" id="KOG0566">
    <property type="taxonomic scope" value="Eukaryota"/>
</dbReference>
<name>Q23MB2_TETTS</name>
<feature type="region of interest" description="Disordered" evidence="5">
    <location>
        <begin position="882"/>
        <end position="904"/>
    </location>
</feature>
<dbReference type="RefSeq" id="XP_001017972.3">
    <property type="nucleotide sequence ID" value="XM_001017972.3"/>
</dbReference>
<comment type="similarity">
    <text evidence="2">In the central section; belongs to the inositol 1,4,5-trisphosphate 5-phosphatase family.</text>
</comment>
<feature type="domain" description="SAC" evidence="6">
    <location>
        <begin position="149"/>
        <end position="474"/>
    </location>
</feature>
<dbReference type="EMBL" id="GG662661">
    <property type="protein sequence ID" value="EAR97727.3"/>
    <property type="molecule type" value="Genomic_DNA"/>
</dbReference>
<dbReference type="InterPro" id="IPR000300">
    <property type="entry name" value="IPPc"/>
</dbReference>
<evidence type="ECO:0000313" key="7">
    <source>
        <dbReference type="EMBL" id="EAR97727.3"/>
    </source>
</evidence>
<dbReference type="Gene3D" id="3.60.10.10">
    <property type="entry name" value="Endonuclease/exonuclease/phosphatase"/>
    <property type="match status" value="1"/>
</dbReference>
<keyword evidence="4" id="KW-0175">Coiled coil</keyword>